<gene>
    <name evidence="3" type="ORF">Gferi_07670</name>
</gene>
<feature type="domain" description="CAAX prenyl protease 2/Lysostaphin resistance protein A-like" evidence="2">
    <location>
        <begin position="124"/>
        <end position="227"/>
    </location>
</feature>
<feature type="transmembrane region" description="Helical" evidence="1">
    <location>
        <begin position="239"/>
        <end position="258"/>
    </location>
</feature>
<feature type="transmembrane region" description="Helical" evidence="1">
    <location>
        <begin position="113"/>
        <end position="133"/>
    </location>
</feature>
<protein>
    <submittedName>
        <fullName evidence="3">Abortive infection protein</fullName>
    </submittedName>
</protein>
<dbReference type="GO" id="GO:0080120">
    <property type="term" value="P:CAAX-box protein maturation"/>
    <property type="evidence" value="ECO:0007669"/>
    <property type="project" value="UniProtKB-ARBA"/>
</dbReference>
<dbReference type="OrthoDB" id="9777755at2"/>
<evidence type="ECO:0000313" key="4">
    <source>
        <dbReference type="Proteomes" id="UP000095743"/>
    </source>
</evidence>
<name>A0A1D8GEX8_9FIRM</name>
<feature type="transmembrane region" description="Helical" evidence="1">
    <location>
        <begin position="183"/>
        <end position="208"/>
    </location>
</feature>
<feature type="transmembrane region" description="Helical" evidence="1">
    <location>
        <begin position="41"/>
        <end position="61"/>
    </location>
</feature>
<feature type="transmembrane region" description="Helical" evidence="1">
    <location>
        <begin position="215"/>
        <end position="233"/>
    </location>
</feature>
<dbReference type="GO" id="GO:0004175">
    <property type="term" value="F:endopeptidase activity"/>
    <property type="evidence" value="ECO:0007669"/>
    <property type="project" value="UniProtKB-ARBA"/>
</dbReference>
<dbReference type="InterPro" id="IPR003675">
    <property type="entry name" value="Rce1/LyrA-like_dom"/>
</dbReference>
<dbReference type="InterPro" id="IPR042150">
    <property type="entry name" value="MmRce1-like"/>
</dbReference>
<sequence>MKGKKIDVMWKYIINTYLLFWVMILGIGGLASMVLHAPTIVMKWITVLCSWSPTIVLLIMLKNLKTDMNIKKFYKRVFKEKLKIGLILIIPVLIIGIFLLSVLILSAIEKTSITAQLIFVPSALYSTILFTILQGPSGEESGWRGYLRPELEERYGFIKGNLILGVVWAFWHTPLWFVASDYIGLQALIYIVANIVVMMALTIIMGIFMKKCDNLFIAFWIHFCFNFSLSFFAGAATFFAIFSVLYLATAAAFLGIYLKRNKKVTYVEDLSRGRDC</sequence>
<organism evidence="3 4">
    <name type="scientific">Geosporobacter ferrireducens</name>
    <dbReference type="NCBI Taxonomy" id="1424294"/>
    <lineage>
        <taxon>Bacteria</taxon>
        <taxon>Bacillati</taxon>
        <taxon>Bacillota</taxon>
        <taxon>Clostridia</taxon>
        <taxon>Peptostreptococcales</taxon>
        <taxon>Thermotaleaceae</taxon>
        <taxon>Geosporobacter</taxon>
    </lineage>
</organism>
<evidence type="ECO:0000256" key="1">
    <source>
        <dbReference type="SAM" id="Phobius"/>
    </source>
</evidence>
<proteinExistence type="predicted"/>
<accession>A0A1D8GEX8</accession>
<keyword evidence="1" id="KW-1133">Transmembrane helix</keyword>
<feature type="transmembrane region" description="Helical" evidence="1">
    <location>
        <begin position="154"/>
        <end position="171"/>
    </location>
</feature>
<dbReference type="KEGG" id="gfe:Gferi_07670"/>
<dbReference type="EMBL" id="CP017269">
    <property type="protein sequence ID" value="AOT69459.1"/>
    <property type="molecule type" value="Genomic_DNA"/>
</dbReference>
<keyword evidence="1" id="KW-0472">Membrane</keyword>
<dbReference type="AlphaFoldDB" id="A0A1D8GEX8"/>
<dbReference type="RefSeq" id="WP_069975152.1">
    <property type="nucleotide sequence ID" value="NZ_CP017269.1"/>
</dbReference>
<evidence type="ECO:0000259" key="2">
    <source>
        <dbReference type="Pfam" id="PF02517"/>
    </source>
</evidence>
<dbReference type="PANTHER" id="PTHR35797">
    <property type="entry name" value="PROTEASE-RELATED"/>
    <property type="match status" value="1"/>
</dbReference>
<keyword evidence="1" id="KW-0812">Transmembrane</keyword>
<feature type="transmembrane region" description="Helical" evidence="1">
    <location>
        <begin position="82"/>
        <end position="107"/>
    </location>
</feature>
<keyword evidence="4" id="KW-1185">Reference proteome</keyword>
<dbReference type="PANTHER" id="PTHR35797:SF1">
    <property type="entry name" value="PROTEASE"/>
    <property type="match status" value="1"/>
</dbReference>
<reference evidence="3 4" key="1">
    <citation type="submission" date="2016-09" db="EMBL/GenBank/DDBJ databases">
        <title>Genomic analysis reveals versatility of anaerobic energy metabolism of Geosporobacter ferrireducens IRF9 of phylum Firmicutes.</title>
        <authorList>
            <person name="Kim S.-J."/>
        </authorList>
    </citation>
    <scope>NUCLEOTIDE SEQUENCE [LARGE SCALE GENOMIC DNA]</scope>
    <source>
        <strain evidence="3 4">IRF9</strain>
    </source>
</reference>
<dbReference type="Proteomes" id="UP000095743">
    <property type="component" value="Chromosome"/>
</dbReference>
<feature type="transmembrane region" description="Helical" evidence="1">
    <location>
        <begin position="12"/>
        <end position="35"/>
    </location>
</feature>
<evidence type="ECO:0000313" key="3">
    <source>
        <dbReference type="EMBL" id="AOT69459.1"/>
    </source>
</evidence>
<dbReference type="Pfam" id="PF02517">
    <property type="entry name" value="Rce1-like"/>
    <property type="match status" value="1"/>
</dbReference>
<dbReference type="STRING" id="1424294.Gferi_07670"/>